<keyword evidence="3" id="KW-1185">Reference proteome</keyword>
<dbReference type="EMBL" id="UXAU01000013">
    <property type="protein sequence ID" value="VDC21405.1"/>
    <property type="molecule type" value="Genomic_DNA"/>
</dbReference>
<gene>
    <name evidence="2" type="ORF">PSET11_00767</name>
</gene>
<name>A0A3P5WIV2_9MICC</name>
<evidence type="ECO:0000313" key="3">
    <source>
        <dbReference type="Proteomes" id="UP000280861"/>
    </source>
</evidence>
<proteinExistence type="predicted"/>
<keyword evidence="1" id="KW-0472">Membrane</keyword>
<keyword evidence="1" id="KW-1133">Transmembrane helix</keyword>
<reference evidence="2 3" key="1">
    <citation type="submission" date="2018-11" db="EMBL/GenBank/DDBJ databases">
        <authorList>
            <person name="Criscuolo A."/>
        </authorList>
    </citation>
    <scope>NUCLEOTIDE SEQUENCE [LARGE SCALE GENOMIC DNA]</scope>
    <source>
        <strain evidence="2">AT11b</strain>
    </source>
</reference>
<dbReference type="AlphaFoldDB" id="A0A3P5WIV2"/>
<sequence length="115" mass="11855">MITLTRNQSVGHDILMARHGNHITSMRVDSANGTVIALLDDGSVDTAPNSVSVAGLGTAETVGSTQEGSWKLPAAWLGMTAVMLGLMVAAAVGISTSLDPDSLEMLNSYSAYGAY</sequence>
<evidence type="ECO:0000256" key="1">
    <source>
        <dbReference type="SAM" id="Phobius"/>
    </source>
</evidence>
<dbReference type="Proteomes" id="UP000280861">
    <property type="component" value="Unassembled WGS sequence"/>
</dbReference>
<feature type="transmembrane region" description="Helical" evidence="1">
    <location>
        <begin position="74"/>
        <end position="98"/>
    </location>
</feature>
<organism evidence="2 3">
    <name type="scientific">Arthrobacter ulcerisalmonis</name>
    <dbReference type="NCBI Taxonomy" id="2483813"/>
    <lineage>
        <taxon>Bacteria</taxon>
        <taxon>Bacillati</taxon>
        <taxon>Actinomycetota</taxon>
        <taxon>Actinomycetes</taxon>
        <taxon>Micrococcales</taxon>
        <taxon>Micrococcaceae</taxon>
        <taxon>Arthrobacter</taxon>
    </lineage>
</organism>
<evidence type="ECO:0000313" key="2">
    <source>
        <dbReference type="EMBL" id="VDC21405.1"/>
    </source>
</evidence>
<dbReference type="RefSeq" id="WP_124090775.1">
    <property type="nucleotide sequence ID" value="NZ_CBCRYA010000008.1"/>
</dbReference>
<keyword evidence="1" id="KW-0812">Transmembrane</keyword>
<dbReference type="OrthoDB" id="4941598at2"/>
<accession>A0A3P5WIV2</accession>
<protein>
    <submittedName>
        <fullName evidence="2">Uncharacterized protein</fullName>
    </submittedName>
</protein>